<proteinExistence type="predicted"/>
<dbReference type="Proteomes" id="UP000182680">
    <property type="component" value="Unassembled WGS sequence"/>
</dbReference>
<gene>
    <name evidence="1" type="ORF">SAMN02910291_02141</name>
</gene>
<comment type="caution">
    <text evidence="1">The sequence shown here is derived from an EMBL/GenBank/DDBJ whole genome shotgun (WGS) entry which is preliminary data.</text>
</comment>
<dbReference type="EMBL" id="FPIW01000045">
    <property type="protein sequence ID" value="SFW62188.1"/>
    <property type="molecule type" value="Genomic_DNA"/>
</dbReference>
<name>A0AA94HU18_DESDE</name>
<organism evidence="1 2">
    <name type="scientific">Desulfovibrio desulfuricans</name>
    <dbReference type="NCBI Taxonomy" id="876"/>
    <lineage>
        <taxon>Bacteria</taxon>
        <taxon>Pseudomonadati</taxon>
        <taxon>Thermodesulfobacteriota</taxon>
        <taxon>Desulfovibrionia</taxon>
        <taxon>Desulfovibrionales</taxon>
        <taxon>Desulfovibrionaceae</taxon>
        <taxon>Desulfovibrio</taxon>
    </lineage>
</organism>
<accession>A0AA94HU18</accession>
<evidence type="ECO:0000313" key="2">
    <source>
        <dbReference type="Proteomes" id="UP000182680"/>
    </source>
</evidence>
<reference evidence="2" key="1">
    <citation type="submission" date="2016-11" db="EMBL/GenBank/DDBJ databases">
        <authorList>
            <person name="Jaros S."/>
            <person name="Januszkiewicz K."/>
            <person name="Wedrychowicz H."/>
        </authorList>
    </citation>
    <scope>NUCLEOTIDE SEQUENCE [LARGE SCALE GENOMIC DNA]</scope>
    <source>
        <strain evidence="2">DSM 7057</strain>
    </source>
</reference>
<dbReference type="AlphaFoldDB" id="A0AA94HU18"/>
<sequence>MTEENFKKLQFRVAALEKLQLEEWGTIKTEQIEIRQDLLQMNTTINNLLEEARMLMGTMDEITSGTVGEVDLSPLEKPNLKTVVDAIMKVSNQLTSMNLRMTKLEASRAQEEEDSPTT</sequence>
<evidence type="ECO:0000313" key="1">
    <source>
        <dbReference type="EMBL" id="SFW62188.1"/>
    </source>
</evidence>
<protein>
    <submittedName>
        <fullName evidence="1">Uncharacterized protein</fullName>
    </submittedName>
</protein>